<dbReference type="PRINTS" id="PR00385">
    <property type="entry name" value="P450"/>
</dbReference>
<proteinExistence type="inferred from homology"/>
<dbReference type="GO" id="GO:0016705">
    <property type="term" value="F:oxidoreductase activity, acting on paired donors, with incorporation or reduction of molecular oxygen"/>
    <property type="evidence" value="ECO:0007669"/>
    <property type="project" value="InterPro"/>
</dbReference>
<keyword evidence="5 9" id="KW-0560">Oxidoreductase</keyword>
<dbReference type="InterPro" id="IPR017972">
    <property type="entry name" value="Cyt_P450_CS"/>
</dbReference>
<dbReference type="PANTHER" id="PTHR24279:SF120">
    <property type="entry name" value="CYTOCHROME P450"/>
    <property type="match status" value="1"/>
</dbReference>
<evidence type="ECO:0000256" key="2">
    <source>
        <dbReference type="ARBA" id="ARBA00010617"/>
    </source>
</evidence>
<evidence type="ECO:0000256" key="1">
    <source>
        <dbReference type="ARBA" id="ARBA00001971"/>
    </source>
</evidence>
<reference evidence="10" key="1">
    <citation type="submission" date="2018-04" db="EMBL/GenBank/DDBJ databases">
        <title>Transcriptome assembly of Sipha flava.</title>
        <authorList>
            <person name="Scully E.D."/>
            <person name="Geib S.M."/>
            <person name="Palmer N.A."/>
            <person name="Koch K."/>
            <person name="Bradshaw J."/>
            <person name="Heng-Moss T."/>
            <person name="Sarath G."/>
        </authorList>
    </citation>
    <scope>NUCLEOTIDE SEQUENCE</scope>
</reference>
<dbReference type="OrthoDB" id="3945418at2759"/>
<dbReference type="InterPro" id="IPR050479">
    <property type="entry name" value="CYP11_CYP27_families"/>
</dbReference>
<dbReference type="CDD" id="cd11054">
    <property type="entry name" value="CYP24A1-like"/>
    <property type="match status" value="1"/>
</dbReference>
<evidence type="ECO:0000256" key="7">
    <source>
        <dbReference type="ARBA" id="ARBA00023033"/>
    </source>
</evidence>
<dbReference type="EMBL" id="GGMS01012645">
    <property type="protein sequence ID" value="MBY81848.1"/>
    <property type="molecule type" value="Transcribed_RNA"/>
</dbReference>
<dbReference type="Pfam" id="PF00067">
    <property type="entry name" value="p450"/>
    <property type="match status" value="1"/>
</dbReference>
<organism evidence="10">
    <name type="scientific">Sipha flava</name>
    <name type="common">yellow sugarcane aphid</name>
    <dbReference type="NCBI Taxonomy" id="143950"/>
    <lineage>
        <taxon>Eukaryota</taxon>
        <taxon>Metazoa</taxon>
        <taxon>Ecdysozoa</taxon>
        <taxon>Arthropoda</taxon>
        <taxon>Hexapoda</taxon>
        <taxon>Insecta</taxon>
        <taxon>Pterygota</taxon>
        <taxon>Neoptera</taxon>
        <taxon>Paraneoptera</taxon>
        <taxon>Hemiptera</taxon>
        <taxon>Sternorrhyncha</taxon>
        <taxon>Aphidomorpha</taxon>
        <taxon>Aphidoidea</taxon>
        <taxon>Aphididae</taxon>
        <taxon>Sipha</taxon>
    </lineage>
</organism>
<accession>A0A2S2QVT1</accession>
<dbReference type="Gene3D" id="1.10.630.10">
    <property type="entry name" value="Cytochrome P450"/>
    <property type="match status" value="1"/>
</dbReference>
<dbReference type="GO" id="GO:0004497">
    <property type="term" value="F:monooxygenase activity"/>
    <property type="evidence" value="ECO:0007669"/>
    <property type="project" value="UniProtKB-KW"/>
</dbReference>
<dbReference type="InterPro" id="IPR036396">
    <property type="entry name" value="Cyt_P450_sf"/>
</dbReference>
<evidence type="ECO:0000256" key="8">
    <source>
        <dbReference type="PIRSR" id="PIRSR602401-1"/>
    </source>
</evidence>
<dbReference type="Proteomes" id="UP000694846">
    <property type="component" value="Unplaced"/>
</dbReference>
<gene>
    <name evidence="10" type="primary">dib</name>
    <name evidence="12" type="synonym">LOC112680922</name>
    <name evidence="10" type="ORF">g.62433</name>
</gene>
<dbReference type="InterPro" id="IPR001128">
    <property type="entry name" value="Cyt_P450"/>
</dbReference>
<protein>
    <submittedName>
        <fullName evidence="10 12">Cytochrome p450</fullName>
    </submittedName>
</protein>
<evidence type="ECO:0000256" key="6">
    <source>
        <dbReference type="ARBA" id="ARBA00023004"/>
    </source>
</evidence>
<evidence type="ECO:0000256" key="9">
    <source>
        <dbReference type="RuleBase" id="RU000461"/>
    </source>
</evidence>
<dbReference type="AlphaFoldDB" id="A0A2S2QVT1"/>
<evidence type="ECO:0000313" key="10">
    <source>
        <dbReference type="EMBL" id="MBY81848.1"/>
    </source>
</evidence>
<dbReference type="RefSeq" id="XP_025406948.1">
    <property type="nucleotide sequence ID" value="XM_025551163.1"/>
</dbReference>
<dbReference type="GO" id="GO:0005506">
    <property type="term" value="F:iron ion binding"/>
    <property type="evidence" value="ECO:0007669"/>
    <property type="project" value="InterPro"/>
</dbReference>
<comment type="cofactor">
    <cofactor evidence="1 8">
        <name>heme</name>
        <dbReference type="ChEBI" id="CHEBI:30413"/>
    </cofactor>
</comment>
<dbReference type="PRINTS" id="PR00463">
    <property type="entry name" value="EP450I"/>
</dbReference>
<feature type="binding site" description="axial binding residue" evidence="8">
    <location>
        <position position="510"/>
    </location>
    <ligand>
        <name>heme</name>
        <dbReference type="ChEBI" id="CHEBI:30413"/>
    </ligand>
    <ligandPart>
        <name>Fe</name>
        <dbReference type="ChEBI" id="CHEBI:18248"/>
    </ligandPart>
</feature>
<keyword evidence="6 8" id="KW-0408">Iron</keyword>
<evidence type="ECO:0000256" key="5">
    <source>
        <dbReference type="ARBA" id="ARBA00023002"/>
    </source>
</evidence>
<dbReference type="GO" id="GO:0020037">
    <property type="term" value="F:heme binding"/>
    <property type="evidence" value="ECO:0007669"/>
    <property type="project" value="InterPro"/>
</dbReference>
<keyword evidence="7 9" id="KW-0503">Monooxygenase</keyword>
<dbReference type="InterPro" id="IPR002401">
    <property type="entry name" value="Cyt_P450_E_grp-I"/>
</dbReference>
<dbReference type="FunFam" id="1.10.630.10:FF:000006">
    <property type="entry name" value="Cytochrome P450 302a1, mitochondrial"/>
    <property type="match status" value="1"/>
</dbReference>
<reference evidence="12" key="2">
    <citation type="submission" date="2025-04" db="UniProtKB">
        <authorList>
            <consortium name="RefSeq"/>
        </authorList>
    </citation>
    <scope>IDENTIFICATION</scope>
</reference>
<dbReference type="PANTHER" id="PTHR24279">
    <property type="entry name" value="CYTOCHROME P450"/>
    <property type="match status" value="1"/>
</dbReference>
<name>A0A2S2QVT1_9HEMI</name>
<evidence type="ECO:0000256" key="4">
    <source>
        <dbReference type="ARBA" id="ARBA00022723"/>
    </source>
</evidence>
<evidence type="ECO:0000313" key="11">
    <source>
        <dbReference type="Proteomes" id="UP000694846"/>
    </source>
</evidence>
<evidence type="ECO:0000313" key="12">
    <source>
        <dbReference type="RefSeq" id="XP_025406948.1"/>
    </source>
</evidence>
<comment type="similarity">
    <text evidence="2 9">Belongs to the cytochrome P450 family.</text>
</comment>
<dbReference type="PROSITE" id="PS00086">
    <property type="entry name" value="CYTOCHROME_P450"/>
    <property type="match status" value="1"/>
</dbReference>
<evidence type="ECO:0000256" key="3">
    <source>
        <dbReference type="ARBA" id="ARBA00022617"/>
    </source>
</evidence>
<dbReference type="SUPFAM" id="SSF48264">
    <property type="entry name" value="Cytochrome P450"/>
    <property type="match status" value="1"/>
</dbReference>
<keyword evidence="4 8" id="KW-0479">Metal-binding</keyword>
<sequence length="562" mass="64441">MFGGGASDRDRTAPVSVFFYVRRYQRVPPDPFPHPCSLSFAPTPVLRAAANAVCTRRRDGVMMRRAVHRRTKLNLLRAQLLSTKVPAACREFNEIPGPKSLPLIGTLYQYLPVFGKYKFDRLHRNGLAKLRQYGPVVREDIVPGVSIVWIFKPEDVEVLYRKEGRYPKRHSHLALQKYRLNKPDIYNTGGLLPTNGSDWWRLRKAFQKHLSKVQCIKQYVDSTNTVVGEFIEQRIKRTRLGNDFGPELSRLFLELTYYVAFDERLQRFKDEEWDSNSECSKLIKAAHDINSAILKTDNGPQLWRKYDTPMYKRIKKGHEHIEKIALRIVSEKLTNINALGSKSSLLSEYLRSNETDFKDVIGMTVDTLLAGIDTATYSCCFGLYHLSSNADVQEKMFAETRTLLPESNTTVTGKTLDRAVYTKAVIKEMFRMNPISVGIGRIVPEECVFSGYRVPAGTVVVTQNQVSCRLAEYFRRPDKFVPERWLKDSVEYESVSPYLVLPFGHGPRTCIARRLSEQFLQVVLMKIVRNFEMTWTGSTLDSQSLLINKPDGPISIEFKSRT</sequence>
<keyword evidence="11" id="KW-1185">Reference proteome</keyword>
<keyword evidence="3 8" id="KW-0349">Heme</keyword>